<feature type="region of interest" description="Disordered" evidence="1">
    <location>
        <begin position="227"/>
        <end position="246"/>
    </location>
</feature>
<dbReference type="GeneID" id="9689605"/>
<dbReference type="AlphaFoldDB" id="C1N7W6"/>
<dbReference type="PANTHER" id="PTHR15681">
    <property type="entry name" value="MAD2L1-BINDING PROTEIN"/>
    <property type="match status" value="1"/>
</dbReference>
<evidence type="ECO:0000313" key="2">
    <source>
        <dbReference type="EMBL" id="EEH51602.1"/>
    </source>
</evidence>
<evidence type="ECO:0000256" key="1">
    <source>
        <dbReference type="SAM" id="MobiDB-lite"/>
    </source>
</evidence>
<dbReference type="Gene3D" id="3.30.900.20">
    <property type="match status" value="1"/>
</dbReference>
<dbReference type="RefSeq" id="XP_003063980.1">
    <property type="nucleotide sequence ID" value="XM_003063934.1"/>
</dbReference>
<dbReference type="InterPro" id="IPR053729">
    <property type="entry name" value="MAD2L1BP_domain_sf"/>
</dbReference>
<dbReference type="OrthoDB" id="536587at2759"/>
<feature type="region of interest" description="Disordered" evidence="1">
    <location>
        <begin position="58"/>
        <end position="89"/>
    </location>
</feature>
<dbReference type="eggNOG" id="ENOG502QQ77">
    <property type="taxonomic scope" value="Eukaryota"/>
</dbReference>
<gene>
    <name evidence="2" type="ORF">MICPUCDRAFT_53854</name>
</gene>
<keyword evidence="3" id="KW-1185">Reference proteome</keyword>
<proteinExistence type="predicted"/>
<accession>C1N7W6</accession>
<feature type="compositionally biased region" description="Acidic residues" evidence="1">
    <location>
        <begin position="234"/>
        <end position="246"/>
    </location>
</feature>
<organism evidence="3">
    <name type="scientific">Micromonas pusilla (strain CCMP1545)</name>
    <name type="common">Picoplanktonic green alga</name>
    <dbReference type="NCBI Taxonomy" id="564608"/>
    <lineage>
        <taxon>Eukaryota</taxon>
        <taxon>Viridiplantae</taxon>
        <taxon>Chlorophyta</taxon>
        <taxon>Mamiellophyceae</taxon>
        <taxon>Mamiellales</taxon>
        <taxon>Mamiellaceae</taxon>
        <taxon>Micromonas</taxon>
    </lineage>
</organism>
<dbReference type="EMBL" id="GG663750">
    <property type="protein sequence ID" value="EEH51602.1"/>
    <property type="molecule type" value="Genomic_DNA"/>
</dbReference>
<reference evidence="2 3" key="1">
    <citation type="journal article" date="2009" name="Science">
        <title>Green evolution and dynamic adaptations revealed by genomes of the marine picoeukaryotes Micromonas.</title>
        <authorList>
            <person name="Worden A.Z."/>
            <person name="Lee J.H."/>
            <person name="Mock T."/>
            <person name="Rouze P."/>
            <person name="Simmons M.P."/>
            <person name="Aerts A.L."/>
            <person name="Allen A.E."/>
            <person name="Cuvelier M.L."/>
            <person name="Derelle E."/>
            <person name="Everett M.V."/>
            <person name="Foulon E."/>
            <person name="Grimwood J."/>
            <person name="Gundlach H."/>
            <person name="Henrissat B."/>
            <person name="Napoli C."/>
            <person name="McDonald S.M."/>
            <person name="Parker M.S."/>
            <person name="Rombauts S."/>
            <person name="Salamov A."/>
            <person name="Von Dassow P."/>
            <person name="Badger J.H."/>
            <person name="Coutinho P.M."/>
            <person name="Demir E."/>
            <person name="Dubchak I."/>
            <person name="Gentemann C."/>
            <person name="Eikrem W."/>
            <person name="Gready J.E."/>
            <person name="John U."/>
            <person name="Lanier W."/>
            <person name="Lindquist E.A."/>
            <person name="Lucas S."/>
            <person name="Mayer K.F."/>
            <person name="Moreau H."/>
            <person name="Not F."/>
            <person name="Otillar R."/>
            <person name="Panaud O."/>
            <person name="Pangilinan J."/>
            <person name="Paulsen I."/>
            <person name="Piegu B."/>
            <person name="Poliakov A."/>
            <person name="Robbens S."/>
            <person name="Schmutz J."/>
            <person name="Toulza E."/>
            <person name="Wyss T."/>
            <person name="Zelensky A."/>
            <person name="Zhou K."/>
            <person name="Armbrust E.V."/>
            <person name="Bhattacharya D."/>
            <person name="Goodenough U.W."/>
            <person name="Van de Peer Y."/>
            <person name="Grigoriev I.V."/>
        </authorList>
    </citation>
    <scope>NUCLEOTIDE SEQUENCE [LARGE SCALE GENOMIC DNA]</scope>
    <source>
        <strain evidence="2 3">CCMP1545</strain>
    </source>
</reference>
<dbReference type="GO" id="GO:0007096">
    <property type="term" value="P:regulation of exit from mitosis"/>
    <property type="evidence" value="ECO:0007669"/>
    <property type="project" value="InterPro"/>
</dbReference>
<dbReference type="KEGG" id="mpp:MICPUCDRAFT_53854"/>
<sequence length="261" mass="29082">METSSTTVRLASPVTSTLVAHAMKEVVKFLFFVRQQTPSSYDELRTWLLARPRSQHDDAVGPEAIGARSTDAHDDAVVESPGEKRKRRVTSSERAAVKFLKDFDAMLAALTPRALEAFDVTEVAVFLGSTPLRPREIHAFKLESVRGRYDAPTTRTDGWDKALSNAGRKAVRECLPTLAGLPACDAVTRAFLMIRGKAMDEPPEGFLPKRGFKPLTRSTKVRAEFDFRRKDDDRAGDEEDGDDDDQAVWYQRAVVVKGLRT</sequence>
<dbReference type="InterPro" id="IPR009511">
    <property type="entry name" value="MAD1/Cdc20-bound-Mad2-bd"/>
</dbReference>
<evidence type="ECO:0000313" key="3">
    <source>
        <dbReference type="Proteomes" id="UP000001876"/>
    </source>
</evidence>
<protein>
    <submittedName>
        <fullName evidence="2">Predicted protein</fullName>
    </submittedName>
</protein>
<dbReference type="Proteomes" id="UP000001876">
    <property type="component" value="Unassembled WGS sequence"/>
</dbReference>
<name>C1N7W6_MICPC</name>
<dbReference type="GO" id="GO:0005634">
    <property type="term" value="C:nucleus"/>
    <property type="evidence" value="ECO:0007669"/>
    <property type="project" value="InterPro"/>
</dbReference>
<dbReference type="PANTHER" id="PTHR15681:SF1">
    <property type="entry name" value="MAD2L1-BINDING PROTEIN"/>
    <property type="match status" value="1"/>
</dbReference>